<evidence type="ECO:0000313" key="2">
    <source>
        <dbReference type="EMBL" id="PHV67110.1"/>
    </source>
</evidence>
<organism evidence="2 3">
    <name type="scientific">Williamsia marianensis</name>
    <dbReference type="NCBI Taxonomy" id="85044"/>
    <lineage>
        <taxon>Bacteria</taxon>
        <taxon>Bacillati</taxon>
        <taxon>Actinomycetota</taxon>
        <taxon>Actinomycetes</taxon>
        <taxon>Mycobacteriales</taxon>
        <taxon>Nocardiaceae</taxon>
        <taxon>Williamsia</taxon>
    </lineage>
</organism>
<reference evidence="2 3" key="1">
    <citation type="submission" date="2017-10" db="EMBL/GenBank/DDBJ databases">
        <title>The draft genome sequence of Williamsia sp. BULT 1.1 isolated from the semi-arid grassland soils from South Africa.</title>
        <authorList>
            <person name="Kabwe M.H."/>
            <person name="Govender N."/>
            <person name="Mutseka Lunga P."/>
            <person name="Vikram S."/>
            <person name="Makhalanyane T.P."/>
        </authorList>
    </citation>
    <scope>NUCLEOTIDE SEQUENCE [LARGE SCALE GENOMIC DNA]</scope>
    <source>
        <strain evidence="2 3">BULT 1.1</strain>
    </source>
</reference>
<proteinExistence type="predicted"/>
<dbReference type="InterPro" id="IPR052513">
    <property type="entry name" value="Thioester_dehydratase-like"/>
</dbReference>
<dbReference type="SUPFAM" id="SSF50249">
    <property type="entry name" value="Nucleic acid-binding proteins"/>
    <property type="match status" value="1"/>
</dbReference>
<name>A0A2G3PMW5_WILMA</name>
<dbReference type="Pfam" id="PF01796">
    <property type="entry name" value="OB_ChsH2_C"/>
    <property type="match status" value="1"/>
</dbReference>
<feature type="domain" description="ChsH2 C-terminal OB-fold" evidence="1">
    <location>
        <begin position="67"/>
        <end position="126"/>
    </location>
</feature>
<sequence length="160" mass="17213">MQWNRRISWFAPCVGNSCPGSHEMTHGVFNPEANPARVSQCSNCRHKFTYPRLHCSRCGSLAISSTPVDGQGTIYSVTVVRTHPDPEFRSMTPYAVAYVDLDGGGRVLVRLTGNDSAAAAIGDRVRFSSADTPSPPVAVALSVSSEDSSSVAVTKDRINR</sequence>
<dbReference type="InterPro" id="IPR012340">
    <property type="entry name" value="NA-bd_OB-fold"/>
</dbReference>
<dbReference type="AlphaFoldDB" id="A0A2G3PMW5"/>
<dbReference type="InterPro" id="IPR002878">
    <property type="entry name" value="ChsH2_C"/>
</dbReference>
<dbReference type="RefSeq" id="WP_099383106.1">
    <property type="nucleotide sequence ID" value="NZ_PEBD01000008.1"/>
</dbReference>
<dbReference type="PANTHER" id="PTHR34075">
    <property type="entry name" value="BLR3430 PROTEIN"/>
    <property type="match status" value="1"/>
</dbReference>
<dbReference type="Proteomes" id="UP000225108">
    <property type="component" value="Unassembled WGS sequence"/>
</dbReference>
<gene>
    <name evidence="2" type="ORF">CSW57_12985</name>
</gene>
<protein>
    <recommendedName>
        <fullName evidence="1">ChsH2 C-terminal OB-fold domain-containing protein</fullName>
    </recommendedName>
</protein>
<dbReference type="EMBL" id="PEBD01000008">
    <property type="protein sequence ID" value="PHV67110.1"/>
    <property type="molecule type" value="Genomic_DNA"/>
</dbReference>
<dbReference type="PANTHER" id="PTHR34075:SF5">
    <property type="entry name" value="BLR3430 PROTEIN"/>
    <property type="match status" value="1"/>
</dbReference>
<evidence type="ECO:0000313" key="3">
    <source>
        <dbReference type="Proteomes" id="UP000225108"/>
    </source>
</evidence>
<accession>A0A2G3PMW5</accession>
<comment type="caution">
    <text evidence="2">The sequence shown here is derived from an EMBL/GenBank/DDBJ whole genome shotgun (WGS) entry which is preliminary data.</text>
</comment>
<evidence type="ECO:0000259" key="1">
    <source>
        <dbReference type="Pfam" id="PF01796"/>
    </source>
</evidence>